<evidence type="ECO:0000313" key="3">
    <source>
        <dbReference type="Proteomes" id="UP000261580"/>
    </source>
</evidence>
<sequence length="400" mass="45696">MLFGRPAHRKYRRLKVTQTRNINKARKAEAGGPRLSPRLSSPVPADMFSVFHPAGGVLLASLGLLVPRLSFASLSVPDIPHIAGYFGTKTRYEEVKPHLLRDPLSADPSVLRPPPAEHCSPVHLTAVIRHGSRYPTLKNIRRIRKLSELVRTEASRASGGSESWLQEIRNRWEAWYTEDMDGQLVMKGRDDLRQLASRLASVFPSLLSEENVRKRRVRFLTSSKHRCVSSVEAFQEGLQHAEPEYSHEVDDELMRFFDRCRGYVDGVENNRTALLEVEKFKHGEEMEGVRRRMADRLGLPHHRLTPGLLFSLWRLAGRRFRTSLIVPYAANLLFVLYDCQRGPRLQLLVNESPVRFPGLEAEDAPLYRDVRATYRHLLDGCDFHRECEGRAVGRAPNTEL</sequence>
<dbReference type="GO" id="GO:0052745">
    <property type="term" value="F:inositol phosphate phosphatase activity"/>
    <property type="evidence" value="ECO:0007669"/>
    <property type="project" value="TreeGrafter"/>
</dbReference>
<dbReference type="AlphaFoldDB" id="A0A3Q4GDL0"/>
<accession>A0A3Q4GDL0</accession>
<dbReference type="Ensembl" id="ENSNBRT00000001109.1">
    <property type="protein sequence ID" value="ENSNBRP00000001057.1"/>
    <property type="gene ID" value="ENSNBRG00000000780.1"/>
</dbReference>
<dbReference type="InterPro" id="IPR000560">
    <property type="entry name" value="His_Pase_clade-2"/>
</dbReference>
<reference evidence="2" key="2">
    <citation type="submission" date="2025-09" db="UniProtKB">
        <authorList>
            <consortium name="Ensembl"/>
        </authorList>
    </citation>
    <scope>IDENTIFICATION</scope>
</reference>
<dbReference type="GO" id="GO:0003993">
    <property type="term" value="F:acid phosphatase activity"/>
    <property type="evidence" value="ECO:0007669"/>
    <property type="project" value="TreeGrafter"/>
</dbReference>
<evidence type="ECO:0000256" key="1">
    <source>
        <dbReference type="ARBA" id="ARBA00022801"/>
    </source>
</evidence>
<keyword evidence="1" id="KW-0378">Hydrolase</keyword>
<dbReference type="Gene3D" id="3.40.50.1240">
    <property type="entry name" value="Phosphoglycerate mutase-like"/>
    <property type="match status" value="2"/>
</dbReference>
<dbReference type="PANTHER" id="PTHR20963">
    <property type="entry name" value="MULTIPLE INOSITOL POLYPHOSPHATE PHOSPHATASE-RELATED"/>
    <property type="match status" value="1"/>
</dbReference>
<keyword evidence="3" id="KW-1185">Reference proteome</keyword>
<proteinExistence type="predicted"/>
<name>A0A3Q4GDL0_NEOBR</name>
<reference evidence="2" key="1">
    <citation type="submission" date="2025-08" db="UniProtKB">
        <authorList>
            <consortium name="Ensembl"/>
        </authorList>
    </citation>
    <scope>IDENTIFICATION</scope>
</reference>
<evidence type="ECO:0000313" key="2">
    <source>
        <dbReference type="Ensembl" id="ENSNBRP00000001057.1"/>
    </source>
</evidence>
<dbReference type="SUPFAM" id="SSF53254">
    <property type="entry name" value="Phosphoglycerate mutase-like"/>
    <property type="match status" value="1"/>
</dbReference>
<dbReference type="InterPro" id="IPR029033">
    <property type="entry name" value="His_PPase_superfam"/>
</dbReference>
<dbReference type="Proteomes" id="UP000261580">
    <property type="component" value="Unassembled WGS sequence"/>
</dbReference>
<dbReference type="PANTHER" id="PTHR20963:SF37">
    <property type="entry name" value="MULTIPLE INOSITOL POLYPHOSPHATE PHOSPHATASE 1"/>
    <property type="match status" value="1"/>
</dbReference>
<dbReference type="CDD" id="cd07061">
    <property type="entry name" value="HP_HAP_like"/>
    <property type="match status" value="1"/>
</dbReference>
<dbReference type="Bgee" id="ENSNBRG00000000780">
    <property type="expression patterns" value="Expressed in blood and 4 other cell types or tissues"/>
</dbReference>
<dbReference type="GeneTree" id="ENSGT00390000018409"/>
<dbReference type="Pfam" id="PF00328">
    <property type="entry name" value="His_Phos_2"/>
    <property type="match status" value="1"/>
</dbReference>
<protein>
    <submittedName>
        <fullName evidence="2">Multiple inositol-polyphosphate phosphatase 1b</fullName>
    </submittedName>
</protein>
<organism evidence="2 3">
    <name type="scientific">Neolamprologus brichardi</name>
    <name type="common">Fairy cichlid</name>
    <name type="synonym">Lamprologus brichardi</name>
    <dbReference type="NCBI Taxonomy" id="32507"/>
    <lineage>
        <taxon>Eukaryota</taxon>
        <taxon>Metazoa</taxon>
        <taxon>Chordata</taxon>
        <taxon>Craniata</taxon>
        <taxon>Vertebrata</taxon>
        <taxon>Euteleostomi</taxon>
        <taxon>Actinopterygii</taxon>
        <taxon>Neopterygii</taxon>
        <taxon>Teleostei</taxon>
        <taxon>Neoteleostei</taxon>
        <taxon>Acanthomorphata</taxon>
        <taxon>Ovalentaria</taxon>
        <taxon>Cichlomorphae</taxon>
        <taxon>Cichliformes</taxon>
        <taxon>Cichlidae</taxon>
        <taxon>African cichlids</taxon>
        <taxon>Pseudocrenilabrinae</taxon>
        <taxon>Lamprologini</taxon>
        <taxon>Neolamprologus</taxon>
    </lineage>
</organism>